<dbReference type="PANTHER" id="PTHR37984">
    <property type="entry name" value="PROTEIN CBG26694"/>
    <property type="match status" value="1"/>
</dbReference>
<keyword evidence="3" id="KW-1185">Reference proteome</keyword>
<reference evidence="2 3" key="1">
    <citation type="journal article" date="2024" name="Ann. Entomol. Soc. Am.">
        <title>Genomic analyses of the southern and eastern yellowjacket wasps (Hymenoptera: Vespidae) reveal evolutionary signatures of social life.</title>
        <authorList>
            <person name="Catto M.A."/>
            <person name="Caine P.B."/>
            <person name="Orr S.E."/>
            <person name="Hunt B.G."/>
            <person name="Goodisman M.A.D."/>
        </authorList>
    </citation>
    <scope>NUCLEOTIDE SEQUENCE [LARGE SCALE GENOMIC DNA]</scope>
    <source>
        <strain evidence="2">233</strain>
        <tissue evidence="2">Head and thorax</tissue>
    </source>
</reference>
<dbReference type="Gene3D" id="3.30.420.10">
    <property type="entry name" value="Ribonuclease H-like superfamily/Ribonuclease H"/>
    <property type="match status" value="1"/>
</dbReference>
<evidence type="ECO:0000259" key="1">
    <source>
        <dbReference type="PROSITE" id="PS50994"/>
    </source>
</evidence>
<comment type="caution">
    <text evidence="2">The sequence shown here is derived from an EMBL/GenBank/DDBJ whole genome shotgun (WGS) entry which is preliminary data.</text>
</comment>
<dbReference type="Proteomes" id="UP001607302">
    <property type="component" value="Unassembled WGS sequence"/>
</dbReference>
<feature type="domain" description="Integrase catalytic" evidence="1">
    <location>
        <begin position="98"/>
        <end position="257"/>
    </location>
</feature>
<dbReference type="InterPro" id="IPR012337">
    <property type="entry name" value="RNaseH-like_sf"/>
</dbReference>
<sequence>MIAQKQKICQQNQQQLLKAQFDLKERLLVSTQLEILDEALHFFLDAALELGQASDVPWANLKSKLRSSFSGNQTKILILKNEMIMLKETERTQIIHENHAIPIAEHKGLRTDVQNYIQNCRSCQTKKLVRLKTHQPMTITDTPGEAFDKISMILWVLYPLLLSPKGILTDQGTNFLSELMKAVAKKFKIHQYQTSAYHPQSNGSIEQSHHVLMKFLKHFISDNYNWDNWLEIAMFSYNTSVHEGIQYTPHEVIFEKLTEQITKSQEVASHNLNREKERSKYY</sequence>
<gene>
    <name evidence="2" type="ORF">V1478_008369</name>
</gene>
<dbReference type="InterPro" id="IPR050951">
    <property type="entry name" value="Retrovirus_Pol_polyprotein"/>
</dbReference>
<proteinExistence type="predicted"/>
<dbReference type="InterPro" id="IPR036397">
    <property type="entry name" value="RNaseH_sf"/>
</dbReference>
<dbReference type="AlphaFoldDB" id="A0ABD2ATB4"/>
<evidence type="ECO:0000313" key="2">
    <source>
        <dbReference type="EMBL" id="KAL2723856.1"/>
    </source>
</evidence>
<accession>A0ABD2ATB4</accession>
<dbReference type="SUPFAM" id="SSF53098">
    <property type="entry name" value="Ribonuclease H-like"/>
    <property type="match status" value="1"/>
</dbReference>
<dbReference type="EMBL" id="JAUDFV010000139">
    <property type="protein sequence ID" value="KAL2723856.1"/>
    <property type="molecule type" value="Genomic_DNA"/>
</dbReference>
<dbReference type="PANTHER" id="PTHR37984:SF15">
    <property type="entry name" value="INTEGRASE CATALYTIC DOMAIN-CONTAINING PROTEIN"/>
    <property type="match status" value="1"/>
</dbReference>
<dbReference type="InterPro" id="IPR001584">
    <property type="entry name" value="Integrase_cat-core"/>
</dbReference>
<dbReference type="PROSITE" id="PS50994">
    <property type="entry name" value="INTEGRASE"/>
    <property type="match status" value="1"/>
</dbReference>
<evidence type="ECO:0000313" key="3">
    <source>
        <dbReference type="Proteomes" id="UP001607302"/>
    </source>
</evidence>
<name>A0ABD2ATB4_VESSQ</name>
<protein>
    <recommendedName>
        <fullName evidence="1">Integrase catalytic domain-containing protein</fullName>
    </recommendedName>
</protein>
<organism evidence="2 3">
    <name type="scientific">Vespula squamosa</name>
    <name type="common">Southern yellow jacket</name>
    <name type="synonym">Wasp</name>
    <dbReference type="NCBI Taxonomy" id="30214"/>
    <lineage>
        <taxon>Eukaryota</taxon>
        <taxon>Metazoa</taxon>
        <taxon>Ecdysozoa</taxon>
        <taxon>Arthropoda</taxon>
        <taxon>Hexapoda</taxon>
        <taxon>Insecta</taxon>
        <taxon>Pterygota</taxon>
        <taxon>Neoptera</taxon>
        <taxon>Endopterygota</taxon>
        <taxon>Hymenoptera</taxon>
        <taxon>Apocrita</taxon>
        <taxon>Aculeata</taxon>
        <taxon>Vespoidea</taxon>
        <taxon>Vespidae</taxon>
        <taxon>Vespinae</taxon>
        <taxon>Vespula</taxon>
    </lineage>
</organism>